<keyword evidence="3" id="KW-1185">Reference proteome</keyword>
<gene>
    <name evidence="2" type="ORF">Pla108_28040</name>
</gene>
<feature type="chain" id="PRO_5022948232" description="Outer membrane efflux protein" evidence="1">
    <location>
        <begin position="20"/>
        <end position="163"/>
    </location>
</feature>
<protein>
    <recommendedName>
        <fullName evidence="4">Outer membrane efflux protein</fullName>
    </recommendedName>
</protein>
<sequence length="163" mass="18452" precursor="true">MRYALLALLLSASVSIASAHENQCYECGGDSLASARAAQVAAMEQRLYRRFEHPARMRRIRAEIAYAEARIASLRRLQSQYDRVNRFGTGNALTMSAEQVRLDLLRKDMVLRDLRDQLILEQRYYRQARIDNAATASYATQRITAHVAVTPEAGEPTITIVNH</sequence>
<evidence type="ECO:0000256" key="1">
    <source>
        <dbReference type="SAM" id="SignalP"/>
    </source>
</evidence>
<evidence type="ECO:0008006" key="4">
    <source>
        <dbReference type="Google" id="ProtNLM"/>
    </source>
</evidence>
<reference evidence="2 3" key="1">
    <citation type="submission" date="2019-02" db="EMBL/GenBank/DDBJ databases">
        <title>Deep-cultivation of Planctomycetes and their phenomic and genomic characterization uncovers novel biology.</title>
        <authorList>
            <person name="Wiegand S."/>
            <person name="Jogler M."/>
            <person name="Boedeker C."/>
            <person name="Pinto D."/>
            <person name="Vollmers J."/>
            <person name="Rivas-Marin E."/>
            <person name="Kohn T."/>
            <person name="Peeters S.H."/>
            <person name="Heuer A."/>
            <person name="Rast P."/>
            <person name="Oberbeckmann S."/>
            <person name="Bunk B."/>
            <person name="Jeske O."/>
            <person name="Meyerdierks A."/>
            <person name="Storesund J.E."/>
            <person name="Kallscheuer N."/>
            <person name="Luecker S."/>
            <person name="Lage O.M."/>
            <person name="Pohl T."/>
            <person name="Merkel B.J."/>
            <person name="Hornburger P."/>
            <person name="Mueller R.-W."/>
            <person name="Bruemmer F."/>
            <person name="Labrenz M."/>
            <person name="Spormann A.M."/>
            <person name="Op Den Camp H."/>
            <person name="Overmann J."/>
            <person name="Amann R."/>
            <person name="Jetten M.S.M."/>
            <person name="Mascher T."/>
            <person name="Medema M.H."/>
            <person name="Devos D.P."/>
            <person name="Kaster A.-K."/>
            <person name="Ovreas L."/>
            <person name="Rohde M."/>
            <person name="Galperin M.Y."/>
            <person name="Jogler C."/>
        </authorList>
    </citation>
    <scope>NUCLEOTIDE SEQUENCE [LARGE SCALE GENOMIC DNA]</scope>
    <source>
        <strain evidence="2 3">Pla108</strain>
    </source>
</reference>
<evidence type="ECO:0000313" key="2">
    <source>
        <dbReference type="EMBL" id="TWT97027.1"/>
    </source>
</evidence>
<dbReference type="RefSeq" id="WP_146445522.1">
    <property type="nucleotide sequence ID" value="NZ_SJPR01000003.1"/>
</dbReference>
<dbReference type="EMBL" id="SJPR01000003">
    <property type="protein sequence ID" value="TWT97027.1"/>
    <property type="molecule type" value="Genomic_DNA"/>
</dbReference>
<organism evidence="2 3">
    <name type="scientific">Botrimarina colliarenosi</name>
    <dbReference type="NCBI Taxonomy" id="2528001"/>
    <lineage>
        <taxon>Bacteria</taxon>
        <taxon>Pseudomonadati</taxon>
        <taxon>Planctomycetota</taxon>
        <taxon>Planctomycetia</taxon>
        <taxon>Pirellulales</taxon>
        <taxon>Lacipirellulaceae</taxon>
        <taxon>Botrimarina</taxon>
    </lineage>
</organism>
<accession>A0A5C6ACA5</accession>
<name>A0A5C6ACA5_9BACT</name>
<proteinExistence type="predicted"/>
<comment type="caution">
    <text evidence="2">The sequence shown here is derived from an EMBL/GenBank/DDBJ whole genome shotgun (WGS) entry which is preliminary data.</text>
</comment>
<dbReference type="AlphaFoldDB" id="A0A5C6ACA5"/>
<evidence type="ECO:0000313" key="3">
    <source>
        <dbReference type="Proteomes" id="UP000317421"/>
    </source>
</evidence>
<feature type="signal peptide" evidence="1">
    <location>
        <begin position="1"/>
        <end position="19"/>
    </location>
</feature>
<dbReference type="Proteomes" id="UP000317421">
    <property type="component" value="Unassembled WGS sequence"/>
</dbReference>
<keyword evidence="1" id="KW-0732">Signal</keyword>
<dbReference type="OrthoDB" id="290646at2"/>